<feature type="compositionally biased region" description="Basic and acidic residues" evidence="4">
    <location>
        <begin position="165"/>
        <end position="200"/>
    </location>
</feature>
<evidence type="ECO:0000256" key="3">
    <source>
        <dbReference type="ARBA" id="ARBA00024214"/>
    </source>
</evidence>
<reference evidence="6 7" key="1">
    <citation type="submission" date="2017-03" db="EMBL/GenBank/DDBJ databases">
        <title>Genome of the blue death feigning beetle - Asbolus verrucosus.</title>
        <authorList>
            <person name="Rider S.D."/>
        </authorList>
    </citation>
    <scope>NUCLEOTIDE SEQUENCE [LARGE SCALE GENOMIC DNA]</scope>
    <source>
        <strain evidence="6">Butters</strain>
        <tissue evidence="6">Head and leg muscle</tissue>
    </source>
</reference>
<dbReference type="PANTHER" id="PTHR13049:SF2">
    <property type="entry name" value="COILED-COIL DOMAIN-CONTAINING PROTEIN 25"/>
    <property type="match status" value="1"/>
</dbReference>
<evidence type="ECO:0000313" key="6">
    <source>
        <dbReference type="EMBL" id="RZB54395.1"/>
    </source>
</evidence>
<comment type="subunit">
    <text evidence="3">Interacts (via cytoplasmic region) with ILK.</text>
</comment>
<dbReference type="InterPro" id="IPR008532">
    <property type="entry name" value="NFACT_RNA-bd"/>
</dbReference>
<organism evidence="6 7">
    <name type="scientific">Asbolus verrucosus</name>
    <name type="common">Desert ironclad beetle</name>
    <dbReference type="NCBI Taxonomy" id="1661398"/>
    <lineage>
        <taxon>Eukaryota</taxon>
        <taxon>Metazoa</taxon>
        <taxon>Ecdysozoa</taxon>
        <taxon>Arthropoda</taxon>
        <taxon>Hexapoda</taxon>
        <taxon>Insecta</taxon>
        <taxon>Pterygota</taxon>
        <taxon>Neoptera</taxon>
        <taxon>Endopterygota</taxon>
        <taxon>Coleoptera</taxon>
        <taxon>Polyphaga</taxon>
        <taxon>Cucujiformia</taxon>
        <taxon>Tenebrionidae</taxon>
        <taxon>Pimeliinae</taxon>
        <taxon>Asbolus</taxon>
    </lineage>
</organism>
<gene>
    <name evidence="6" type="ORF">BDFB_004899</name>
</gene>
<dbReference type="PANTHER" id="PTHR13049">
    <property type="entry name" value="DUF814-RELATED"/>
    <property type="match status" value="1"/>
</dbReference>
<dbReference type="AlphaFoldDB" id="A0A482VDF2"/>
<feature type="compositionally biased region" description="Polar residues" evidence="4">
    <location>
        <begin position="202"/>
        <end position="212"/>
    </location>
</feature>
<sequence>MVFYFESSVISPPGLLFMGVDKYESKYEDLIKWGWPEDVWFHVDKMSSAHVYLRLRQGQTIDDIPSSVLEDAAQLVKANSIMGNKMNDIEVVYTMWANLKKTPAMEVGQVGFHKEKEVRKIKVAKRINEIVNRLNKTKREEHPGSITTCGCKNLIQIVPDFRAEREKRDRLEREDKKKLLREQKDREKEEEKRKKEEAELRSYNSLMSSENMTRYDDGNDSDDFM</sequence>
<dbReference type="STRING" id="1661398.A0A482VDF2"/>
<proteinExistence type="inferred from homology"/>
<evidence type="ECO:0000256" key="2">
    <source>
        <dbReference type="ARBA" id="ARBA00016700"/>
    </source>
</evidence>
<feature type="domain" description="NFACT RNA-binding" evidence="5">
    <location>
        <begin position="1"/>
        <end position="113"/>
    </location>
</feature>
<dbReference type="InterPro" id="IPR039730">
    <property type="entry name" value="Jlp2/Ccd25"/>
</dbReference>
<feature type="region of interest" description="Disordered" evidence="4">
    <location>
        <begin position="165"/>
        <end position="225"/>
    </location>
</feature>
<protein>
    <recommendedName>
        <fullName evidence="2">Coiled-coil domain-containing protein 25</fullName>
    </recommendedName>
</protein>
<dbReference type="Proteomes" id="UP000292052">
    <property type="component" value="Unassembled WGS sequence"/>
</dbReference>
<keyword evidence="7" id="KW-1185">Reference proteome</keyword>
<dbReference type="EMBL" id="QDEB01110908">
    <property type="protein sequence ID" value="RZB54395.1"/>
    <property type="molecule type" value="Genomic_DNA"/>
</dbReference>
<evidence type="ECO:0000259" key="5">
    <source>
        <dbReference type="Pfam" id="PF05670"/>
    </source>
</evidence>
<evidence type="ECO:0000256" key="1">
    <source>
        <dbReference type="ARBA" id="ARBA00008998"/>
    </source>
</evidence>
<dbReference type="OrthoDB" id="200398at2759"/>
<evidence type="ECO:0000313" key="7">
    <source>
        <dbReference type="Proteomes" id="UP000292052"/>
    </source>
</evidence>
<dbReference type="Pfam" id="PF05670">
    <property type="entry name" value="NFACT-R_1"/>
    <property type="match status" value="1"/>
</dbReference>
<evidence type="ECO:0000256" key="4">
    <source>
        <dbReference type="SAM" id="MobiDB-lite"/>
    </source>
</evidence>
<comment type="caution">
    <text evidence="6">The sequence shown here is derived from an EMBL/GenBank/DDBJ whole genome shotgun (WGS) entry which is preliminary data.</text>
</comment>
<comment type="similarity">
    <text evidence="1">Belongs to the CCDC25 family.</text>
</comment>
<accession>A0A482VDF2</accession>
<name>A0A482VDF2_ASBVE</name>